<accession>W4KF73</accession>
<evidence type="ECO:0000256" key="13">
    <source>
        <dbReference type="PIRSR" id="PIRSR001024-1"/>
    </source>
</evidence>
<feature type="site" description="Transition state stabilizer" evidence="14">
    <location>
        <position position="312"/>
    </location>
</feature>
<dbReference type="PIRSF" id="PIRSF001024">
    <property type="entry name" value="Alph-amyl_fung"/>
    <property type="match status" value="1"/>
</dbReference>
<evidence type="ECO:0000256" key="7">
    <source>
        <dbReference type="ARBA" id="ARBA00022801"/>
    </source>
</evidence>
<dbReference type="EMBL" id="KI925456">
    <property type="protein sequence ID" value="ETW83960.1"/>
    <property type="molecule type" value="Genomic_DNA"/>
</dbReference>
<dbReference type="Gene3D" id="2.60.40.1180">
    <property type="entry name" value="Golgi alpha-mannosidase II"/>
    <property type="match status" value="1"/>
</dbReference>
<dbReference type="InParanoid" id="W4KF73"/>
<dbReference type="InterPro" id="IPR017853">
    <property type="entry name" value="GH"/>
</dbReference>
<dbReference type="InterPro" id="IPR013777">
    <property type="entry name" value="A-amylase-like"/>
</dbReference>
<evidence type="ECO:0000313" key="21">
    <source>
        <dbReference type="Proteomes" id="UP000030671"/>
    </source>
</evidence>
<dbReference type="Proteomes" id="UP000030671">
    <property type="component" value="Unassembled WGS sequence"/>
</dbReference>
<feature type="chain" id="PRO_5004845347" description="alpha-amylase" evidence="18">
    <location>
        <begin position="17"/>
        <end position="519"/>
    </location>
</feature>
<evidence type="ECO:0000256" key="4">
    <source>
        <dbReference type="ARBA" id="ARBA00012595"/>
    </source>
</evidence>
<dbReference type="PANTHER" id="PTHR10357:SF215">
    <property type="entry name" value="ALPHA-AMYLASE 1"/>
    <property type="match status" value="1"/>
</dbReference>
<keyword evidence="7 20" id="KW-0378">Hydrolase</keyword>
<dbReference type="EC" id="3.2.1.1" evidence="4"/>
<dbReference type="GeneID" id="20667564"/>
<keyword evidence="8 15" id="KW-0106">Calcium</keyword>
<evidence type="ECO:0000259" key="19">
    <source>
        <dbReference type="SMART" id="SM00642"/>
    </source>
</evidence>
<feature type="signal peptide" evidence="18">
    <location>
        <begin position="1"/>
        <end position="16"/>
    </location>
</feature>
<feature type="binding site" evidence="17">
    <location>
        <position position="361"/>
    </location>
    <ligand>
        <name>substrate</name>
    </ligand>
</feature>
<feature type="disulfide bond" evidence="16">
    <location>
        <begin position="453"/>
        <end position="489"/>
    </location>
</feature>
<comment type="cofactor">
    <cofactor evidence="2">
        <name>Ca(2+)</name>
        <dbReference type="ChEBI" id="CHEBI:29108"/>
    </cofactor>
</comment>
<evidence type="ECO:0000256" key="9">
    <source>
        <dbReference type="ARBA" id="ARBA00023157"/>
    </source>
</evidence>
<dbReference type="AlphaFoldDB" id="W4KF73"/>
<feature type="domain" description="Glycosyl hydrolase family 13 catalytic" evidence="19">
    <location>
        <begin position="29"/>
        <end position="386"/>
    </location>
</feature>
<dbReference type="eggNOG" id="KOG0471">
    <property type="taxonomic scope" value="Eukaryota"/>
</dbReference>
<dbReference type="FunFam" id="3.20.20.80:FF:000120">
    <property type="entry name" value="Alpha-amylase A"/>
    <property type="match status" value="1"/>
</dbReference>
<evidence type="ECO:0000256" key="12">
    <source>
        <dbReference type="ARBA" id="ARBA00023295"/>
    </source>
</evidence>
<evidence type="ECO:0000256" key="18">
    <source>
        <dbReference type="SAM" id="SignalP"/>
    </source>
</evidence>
<evidence type="ECO:0000256" key="6">
    <source>
        <dbReference type="ARBA" id="ARBA00022729"/>
    </source>
</evidence>
<keyword evidence="21" id="KW-1185">Reference proteome</keyword>
<feature type="binding site" evidence="17">
    <location>
        <position position="98"/>
    </location>
    <ligand>
        <name>substrate</name>
    </ligand>
</feature>
<evidence type="ECO:0000256" key="2">
    <source>
        <dbReference type="ARBA" id="ARBA00001913"/>
    </source>
</evidence>
<dbReference type="SUPFAM" id="SSF51445">
    <property type="entry name" value="(Trans)glycosidases"/>
    <property type="match status" value="1"/>
</dbReference>
<keyword evidence="10" id="KW-0325">Glycoprotein</keyword>
<comment type="catalytic activity">
    <reaction evidence="1">
        <text>Endohydrolysis of (1-&gt;4)-alpha-D-glucosidic linkages in polysaccharides containing three or more (1-&gt;4)-alpha-linked D-glucose units.</text>
        <dbReference type="EC" id="3.2.1.1"/>
    </reaction>
</comment>
<dbReference type="GO" id="GO:0016052">
    <property type="term" value="P:carbohydrate catabolic process"/>
    <property type="evidence" value="ECO:0007669"/>
    <property type="project" value="InterPro"/>
</dbReference>
<feature type="binding site" evidence="15">
    <location>
        <position position="136"/>
    </location>
    <ligand>
        <name>Ca(2+)</name>
        <dbReference type="ChEBI" id="CHEBI:29108"/>
        <label>1</label>
    </ligand>
</feature>
<keyword evidence="11" id="KW-0119">Carbohydrate metabolism</keyword>
<reference evidence="20 21" key="1">
    <citation type="journal article" date="2012" name="New Phytol.">
        <title>Insight into trade-off between wood decay and parasitism from the genome of a fungal forest pathogen.</title>
        <authorList>
            <person name="Olson A."/>
            <person name="Aerts A."/>
            <person name="Asiegbu F."/>
            <person name="Belbahri L."/>
            <person name="Bouzid O."/>
            <person name="Broberg A."/>
            <person name="Canback B."/>
            <person name="Coutinho P.M."/>
            <person name="Cullen D."/>
            <person name="Dalman K."/>
            <person name="Deflorio G."/>
            <person name="van Diepen L.T."/>
            <person name="Dunand C."/>
            <person name="Duplessis S."/>
            <person name="Durling M."/>
            <person name="Gonthier P."/>
            <person name="Grimwood J."/>
            <person name="Fossdal C.G."/>
            <person name="Hansson D."/>
            <person name="Henrissat B."/>
            <person name="Hietala A."/>
            <person name="Himmelstrand K."/>
            <person name="Hoffmeister D."/>
            <person name="Hogberg N."/>
            <person name="James T.Y."/>
            <person name="Karlsson M."/>
            <person name="Kohler A."/>
            <person name="Kues U."/>
            <person name="Lee Y.H."/>
            <person name="Lin Y.C."/>
            <person name="Lind M."/>
            <person name="Lindquist E."/>
            <person name="Lombard V."/>
            <person name="Lucas S."/>
            <person name="Lunden K."/>
            <person name="Morin E."/>
            <person name="Murat C."/>
            <person name="Park J."/>
            <person name="Raffaello T."/>
            <person name="Rouze P."/>
            <person name="Salamov A."/>
            <person name="Schmutz J."/>
            <person name="Solheim H."/>
            <person name="Stahlberg J."/>
            <person name="Velez H."/>
            <person name="de Vries R.P."/>
            <person name="Wiebenga A."/>
            <person name="Woodward S."/>
            <person name="Yakovlev I."/>
            <person name="Garbelotto M."/>
            <person name="Martin F."/>
            <person name="Grigoriev I.V."/>
            <person name="Stenlid J."/>
        </authorList>
    </citation>
    <scope>NUCLEOTIDE SEQUENCE [LARGE SCALE GENOMIC DNA]</scope>
    <source>
        <strain evidence="20 21">TC 32-1</strain>
    </source>
</reference>
<proteinExistence type="inferred from homology"/>
<feature type="binding site" evidence="17">
    <location>
        <position position="312"/>
    </location>
    <ligand>
        <name>substrate</name>
    </ligand>
</feature>
<feature type="binding site" evidence="17">
    <location>
        <position position="137"/>
    </location>
    <ligand>
        <name>substrate</name>
    </ligand>
</feature>
<feature type="disulfide bond" evidence="16">
    <location>
        <begin position="164"/>
        <end position="178"/>
    </location>
</feature>
<keyword evidence="6 18" id="KW-0732">Signal</keyword>
<gene>
    <name evidence="20" type="ORF">HETIRDRAFT_155263</name>
</gene>
<dbReference type="KEGG" id="hir:HETIRDRAFT_155263"/>
<feature type="binding site" evidence="15">
    <location>
        <position position="189"/>
    </location>
    <ligand>
        <name>Ca(2+)</name>
        <dbReference type="ChEBI" id="CHEBI:29108"/>
        <label>1</label>
    </ligand>
</feature>
<dbReference type="Gene3D" id="3.20.20.80">
    <property type="entry name" value="Glycosidases"/>
    <property type="match status" value="1"/>
</dbReference>
<feature type="binding site" evidence="17">
    <location>
        <position position="218"/>
    </location>
    <ligand>
        <name>substrate</name>
    </ligand>
</feature>
<evidence type="ECO:0000256" key="14">
    <source>
        <dbReference type="PIRSR" id="PIRSR001024-2"/>
    </source>
</evidence>
<keyword evidence="12" id="KW-0326">Glycosidase</keyword>
<dbReference type="SMART" id="SM00642">
    <property type="entry name" value="Aamy"/>
    <property type="match status" value="1"/>
</dbReference>
<dbReference type="Pfam" id="PF09260">
    <property type="entry name" value="A_amylase_dom_C"/>
    <property type="match status" value="1"/>
</dbReference>
<dbReference type="InterPro" id="IPR006047">
    <property type="entry name" value="GH13_cat_dom"/>
</dbReference>
<dbReference type="CDD" id="cd11319">
    <property type="entry name" value="AmyAc_euk_AmyA"/>
    <property type="match status" value="1"/>
</dbReference>
<name>W4KF73_HETIT</name>
<comment type="similarity">
    <text evidence="3">Belongs to the glycosyl hydrolase 13 family.</text>
</comment>
<dbReference type="GO" id="GO:0004556">
    <property type="term" value="F:alpha-amylase activity"/>
    <property type="evidence" value="ECO:0007669"/>
    <property type="project" value="UniProtKB-EC"/>
</dbReference>
<feature type="disulfide bond" evidence="16">
    <location>
        <begin position="45"/>
        <end position="53"/>
    </location>
</feature>
<organism evidence="20 21">
    <name type="scientific">Heterobasidion irregulare (strain TC 32-1)</name>
    <dbReference type="NCBI Taxonomy" id="747525"/>
    <lineage>
        <taxon>Eukaryota</taxon>
        <taxon>Fungi</taxon>
        <taxon>Dikarya</taxon>
        <taxon>Basidiomycota</taxon>
        <taxon>Agaricomycotina</taxon>
        <taxon>Agaricomycetes</taxon>
        <taxon>Russulales</taxon>
        <taxon>Bondarzewiaceae</taxon>
        <taxon>Heterobasidion</taxon>
        <taxon>Heterobasidion annosum species complex</taxon>
    </lineage>
</organism>
<dbReference type="Pfam" id="PF00128">
    <property type="entry name" value="Alpha-amylase"/>
    <property type="match status" value="1"/>
</dbReference>
<keyword evidence="5 15" id="KW-0479">Metal-binding</keyword>
<evidence type="ECO:0000256" key="3">
    <source>
        <dbReference type="ARBA" id="ARBA00008061"/>
    </source>
</evidence>
<evidence type="ECO:0000256" key="11">
    <source>
        <dbReference type="ARBA" id="ARBA00023277"/>
    </source>
</evidence>
<feature type="active site" description="Proton donor" evidence="13">
    <location>
        <position position="244"/>
    </location>
</feature>
<evidence type="ECO:0000256" key="1">
    <source>
        <dbReference type="ARBA" id="ARBA00000548"/>
    </source>
</evidence>
<evidence type="ECO:0000256" key="16">
    <source>
        <dbReference type="PIRSR" id="PIRSR001024-4"/>
    </source>
</evidence>
<feature type="binding site" evidence="15">
    <location>
        <position position="176"/>
    </location>
    <ligand>
        <name>Ca(2+)</name>
        <dbReference type="ChEBI" id="CHEBI:29108"/>
        <label>1</label>
    </ligand>
</feature>
<feature type="active site" description="Nucleophile" evidence="13">
    <location>
        <position position="220"/>
    </location>
</feature>
<evidence type="ECO:0000313" key="20">
    <source>
        <dbReference type="EMBL" id="ETW83960.1"/>
    </source>
</evidence>
<evidence type="ECO:0000256" key="5">
    <source>
        <dbReference type="ARBA" id="ARBA00022723"/>
    </source>
</evidence>
<evidence type="ECO:0000256" key="8">
    <source>
        <dbReference type="ARBA" id="ARBA00022837"/>
    </source>
</evidence>
<evidence type="ECO:0000256" key="10">
    <source>
        <dbReference type="ARBA" id="ARBA00023180"/>
    </source>
</evidence>
<feature type="binding site" evidence="15">
    <location>
        <position position="220"/>
    </location>
    <ligand>
        <name>Ca(2+)</name>
        <dbReference type="ChEBI" id="CHEBI:29108"/>
        <label>2</label>
    </ligand>
</feature>
<dbReference type="FunCoup" id="W4KF73">
    <property type="interactions" value="126"/>
</dbReference>
<feature type="binding site" evidence="15">
    <location>
        <position position="224"/>
    </location>
    <ligand>
        <name>Ca(2+)</name>
        <dbReference type="ChEBI" id="CHEBI:29108"/>
        <label>1</label>
    </ligand>
</feature>
<dbReference type="SUPFAM" id="SSF51011">
    <property type="entry name" value="Glycosyl hydrolase domain"/>
    <property type="match status" value="1"/>
</dbReference>
<protein>
    <recommendedName>
        <fullName evidence="4">alpha-amylase</fullName>
        <ecNumber evidence="4">3.2.1.1</ecNumber>
    </recommendedName>
</protein>
<dbReference type="InterPro" id="IPR013780">
    <property type="entry name" value="Glyco_hydro_b"/>
</dbReference>
<dbReference type="HOGENOM" id="CLU_006462_7_2_1"/>
<dbReference type="RefSeq" id="XP_009543687.1">
    <property type="nucleotide sequence ID" value="XM_009545392.1"/>
</dbReference>
<dbReference type="STRING" id="747525.W4KF73"/>
<sequence>MFSLLLLPLLAAPCLAASASDWQKRTIYQVMTDRFATSDGSGPTCNTDDKKYCGGTWKGITNHLDYIQNMGFDAIWISPIVANVQGTTAYGEAFHGYWPVDIFDINSHYGTADDLKSLSSALHKRSMYLMLDVVVNHLVSNSNPPQFTNDFKPFNAQSDFHPECFITDYNNQTNVEQCWLGDEKLVLADVDTEDSTIVTTLNGWIKDLVGNYSADGIRIDTVKHVRKDFWPDFASSAGVFTIGEVLSNETSYTKDYTQVLDSVLDYPTWYPLVAGFQTTNGDLTKLANSVQLTQSAYKNGAFGSGSFLDNHDQPRFAGLVANADSALIKNAMAFPFIHDGIPIVYQGQEQGYTGGADPANREALWLSGYVEDKDYVNHIKALSAARKAAASTNDKFYSTKMTFPTNTTTSLAISKSPMLALLTNVGSKAATTSWSVSDTGYAGNTELVDVLSCATVTTDSSGKVTASSQNGQPMVFIPKSALSKSAGVCSSVATGAASLGRGVSYSLVAGIALSWAFLF</sequence>
<dbReference type="OrthoDB" id="204980at2759"/>
<feature type="binding site" evidence="15">
    <location>
        <position position="244"/>
    </location>
    <ligand>
        <name>Ca(2+)</name>
        <dbReference type="ChEBI" id="CHEBI:29108"/>
        <label>2</label>
    </ligand>
</feature>
<dbReference type="InterPro" id="IPR015340">
    <property type="entry name" value="A_amylase_C_dom"/>
</dbReference>
<keyword evidence="9 16" id="KW-1015">Disulfide bond</keyword>
<dbReference type="PANTHER" id="PTHR10357">
    <property type="entry name" value="ALPHA-AMYLASE FAMILY MEMBER"/>
    <property type="match status" value="1"/>
</dbReference>
<evidence type="ECO:0000256" key="17">
    <source>
        <dbReference type="PIRSR" id="PIRSR001024-5"/>
    </source>
</evidence>
<dbReference type="GO" id="GO:0005509">
    <property type="term" value="F:calcium ion binding"/>
    <property type="evidence" value="ECO:0007669"/>
    <property type="project" value="InterPro"/>
</dbReference>
<evidence type="ECO:0000256" key="15">
    <source>
        <dbReference type="PIRSR" id="PIRSR001024-3"/>
    </source>
</evidence>